<evidence type="ECO:0000313" key="3">
    <source>
        <dbReference type="Proteomes" id="UP000266861"/>
    </source>
</evidence>
<feature type="transmembrane region" description="Helical" evidence="1">
    <location>
        <begin position="33"/>
        <end position="53"/>
    </location>
</feature>
<keyword evidence="1" id="KW-0472">Membrane</keyword>
<reference evidence="2 3" key="1">
    <citation type="submission" date="2018-08" db="EMBL/GenBank/DDBJ databases">
        <title>Genome and evolution of the arbuscular mycorrhizal fungus Diversispora epigaea (formerly Glomus versiforme) and its bacterial endosymbionts.</title>
        <authorList>
            <person name="Sun X."/>
            <person name="Fei Z."/>
            <person name="Harrison M."/>
        </authorList>
    </citation>
    <scope>NUCLEOTIDE SEQUENCE [LARGE SCALE GENOMIC DNA]</scope>
    <source>
        <strain evidence="2 3">IT104</strain>
    </source>
</reference>
<keyword evidence="1" id="KW-1133">Transmembrane helix</keyword>
<dbReference type="AlphaFoldDB" id="A0A397J858"/>
<protein>
    <submittedName>
        <fullName evidence="2">Uncharacterized protein</fullName>
    </submittedName>
</protein>
<accession>A0A397J858</accession>
<keyword evidence="1" id="KW-0812">Transmembrane</keyword>
<gene>
    <name evidence="2" type="ORF">Glove_84g17</name>
</gene>
<organism evidence="2 3">
    <name type="scientific">Diversispora epigaea</name>
    <dbReference type="NCBI Taxonomy" id="1348612"/>
    <lineage>
        <taxon>Eukaryota</taxon>
        <taxon>Fungi</taxon>
        <taxon>Fungi incertae sedis</taxon>
        <taxon>Mucoromycota</taxon>
        <taxon>Glomeromycotina</taxon>
        <taxon>Glomeromycetes</taxon>
        <taxon>Diversisporales</taxon>
        <taxon>Diversisporaceae</taxon>
        <taxon>Diversispora</taxon>
    </lineage>
</organism>
<proteinExistence type="predicted"/>
<evidence type="ECO:0000256" key="1">
    <source>
        <dbReference type="SAM" id="Phobius"/>
    </source>
</evidence>
<comment type="caution">
    <text evidence="2">The sequence shown here is derived from an EMBL/GenBank/DDBJ whole genome shotgun (WGS) entry which is preliminary data.</text>
</comment>
<dbReference type="EMBL" id="PQFF01000080">
    <property type="protein sequence ID" value="RHZ84241.1"/>
    <property type="molecule type" value="Genomic_DNA"/>
</dbReference>
<evidence type="ECO:0000313" key="2">
    <source>
        <dbReference type="EMBL" id="RHZ84241.1"/>
    </source>
</evidence>
<name>A0A397J858_9GLOM</name>
<dbReference type="Proteomes" id="UP000266861">
    <property type="component" value="Unassembled WGS sequence"/>
</dbReference>
<keyword evidence="3" id="KW-1185">Reference proteome</keyword>
<sequence>MEKILLAQFNVTRYNNFKNACIITFNYLTSLKYYILTLLVDFVINLYFLYYYFPIFIKSKLQTKLIEFALSA</sequence>